<feature type="domain" description="TraD/TraG TraM recognition site" evidence="8">
    <location>
        <begin position="460"/>
        <end position="586"/>
    </location>
</feature>
<evidence type="ECO:0000256" key="2">
    <source>
        <dbReference type="ARBA" id="ARBA00022475"/>
    </source>
</evidence>
<evidence type="ECO:0000256" key="6">
    <source>
        <dbReference type="SAM" id="MobiDB-lite"/>
    </source>
</evidence>
<dbReference type="InterPro" id="IPR002789">
    <property type="entry name" value="HerA_central"/>
</dbReference>
<dbReference type="InterPro" id="IPR051539">
    <property type="entry name" value="T4SS-coupling_protein"/>
</dbReference>
<keyword evidence="3" id="KW-0812">Transmembrane</keyword>
<dbReference type="EMBL" id="CABR01000025">
    <property type="protein sequence ID" value="CBI09348.1"/>
    <property type="molecule type" value="Genomic_DNA"/>
</dbReference>
<dbReference type="GO" id="GO:0005886">
    <property type="term" value="C:plasma membrane"/>
    <property type="evidence" value="ECO:0007669"/>
    <property type="project" value="UniProtKB-SubCell"/>
</dbReference>
<reference evidence="9" key="1">
    <citation type="submission" date="2009-10" db="EMBL/GenBank/DDBJ databases">
        <title>Diversity of trophic interactions inside an arsenic-rich microbial ecosystem.</title>
        <authorList>
            <person name="Bertin P.N."/>
            <person name="Heinrich-Salmeron A."/>
            <person name="Pelletier E."/>
            <person name="Goulhen-Chollet F."/>
            <person name="Arsene-Ploetze F."/>
            <person name="Gallien S."/>
            <person name="Calteau A."/>
            <person name="Vallenet D."/>
            <person name="Casiot C."/>
            <person name="Chane-Woon-Ming B."/>
            <person name="Giloteaux L."/>
            <person name="Barakat M."/>
            <person name="Bonnefoy V."/>
            <person name="Bruneel O."/>
            <person name="Chandler M."/>
            <person name="Cleiss J."/>
            <person name="Duran R."/>
            <person name="Elbaz-Poulichet F."/>
            <person name="Fonknechten N."/>
            <person name="Lauga B."/>
            <person name="Mornico D."/>
            <person name="Ortet P."/>
            <person name="Schaeffer C."/>
            <person name="Siguier P."/>
            <person name="Alexander Thil Smith A."/>
            <person name="Van Dorsselaer A."/>
            <person name="Weissenbach J."/>
            <person name="Medigue C."/>
            <person name="Le Paslier D."/>
        </authorList>
    </citation>
    <scope>NUCLEOTIDE SEQUENCE</scope>
</reference>
<dbReference type="Pfam" id="PF01935">
    <property type="entry name" value="DUF87"/>
    <property type="match status" value="1"/>
</dbReference>
<name>E6QQ27_9ZZZZ</name>
<dbReference type="SUPFAM" id="SSF52540">
    <property type="entry name" value="P-loop containing nucleoside triphosphate hydrolases"/>
    <property type="match status" value="1"/>
</dbReference>
<keyword evidence="5" id="KW-0472">Membrane</keyword>
<dbReference type="CDD" id="cd01127">
    <property type="entry name" value="TrwB_TraG_TraD_VirD4"/>
    <property type="match status" value="1"/>
</dbReference>
<feature type="domain" description="Helicase HerA central" evidence="7">
    <location>
        <begin position="235"/>
        <end position="289"/>
    </location>
</feature>
<evidence type="ECO:0000259" key="8">
    <source>
        <dbReference type="Pfam" id="PF12696"/>
    </source>
</evidence>
<evidence type="ECO:0000259" key="7">
    <source>
        <dbReference type="Pfam" id="PF01935"/>
    </source>
</evidence>
<dbReference type="AlphaFoldDB" id="E6QQ27"/>
<comment type="caution">
    <text evidence="9">The sequence shown here is derived from an EMBL/GenBank/DDBJ whole genome shotgun (WGS) entry which is preliminary data.</text>
</comment>
<dbReference type="Pfam" id="PF12696">
    <property type="entry name" value="TraG-D_C"/>
    <property type="match status" value="1"/>
</dbReference>
<evidence type="ECO:0000256" key="3">
    <source>
        <dbReference type="ARBA" id="ARBA00022692"/>
    </source>
</evidence>
<dbReference type="PANTHER" id="PTHR37937:SF1">
    <property type="entry name" value="CONJUGATIVE TRANSFER: DNA TRANSPORT"/>
    <property type="match status" value="1"/>
</dbReference>
<sequence>MLLVFVPEQSNKPVHRRGKSIDESWIRSGGTTRKASRQEIGGLMLNSQTPRWENLRASNLLYEQDVFALLDLSAIANLLQRPLPVAESELLRWLADESMVTPDGGGYYITNFGVIAAARNLDRFDTLKRKRVRVIRYRGKNKVETIDSQPTYLPVNHLWVNLAGLTSGILIVWLVIRYFSHVIEIISQRFTRTSTVERNRKTDIRQISVHLPNSQQRYDPRKYFKPEKGIFFGLDERKRPVYVSWDKWRRSHIEVVGTTGSGKGVAAGVLLTQAVANGEAVVVLDPKNDEFLPHVMYQAAQAAGVPYVFIDLLADNPQWNPLQNKSAREIEELFGAGFSLGEKGTDADFYRLDDRRAARVLATILPIPRPTLTEAYRLLATQEPAIAESGKKFAFDLEELSMIPATRTNVGVDLAQLIHAGAVIYVRGSMRNPSTLKLQRIFVLSVMQHIEARNRESARHVCLFMDEFKYLVSRPALEAMGAIRDKRAHVIIAHQSLGDLRDGPADLDPESVVASVNENCAIKMAYSVKDLDTADWLARMSGQILVDDEIRQVKTNIGLAETRENHRSLRQAERSLINTNMLQALPERCAVLYGAGLAQFFFTAPIAVTKTTAAITPFRFEASSLNSAEESHSDTGHAQTLGRTLLDVD</sequence>
<keyword evidence="4" id="KW-1133">Transmembrane helix</keyword>
<evidence type="ECO:0000256" key="5">
    <source>
        <dbReference type="ARBA" id="ARBA00023136"/>
    </source>
</evidence>
<evidence type="ECO:0000256" key="4">
    <source>
        <dbReference type="ARBA" id="ARBA00022989"/>
    </source>
</evidence>
<accession>E6QQ27</accession>
<evidence type="ECO:0000256" key="1">
    <source>
        <dbReference type="ARBA" id="ARBA00004651"/>
    </source>
</evidence>
<keyword evidence="2" id="KW-1003">Cell membrane</keyword>
<dbReference type="InterPro" id="IPR027417">
    <property type="entry name" value="P-loop_NTPase"/>
</dbReference>
<comment type="subcellular location">
    <subcellularLocation>
        <location evidence="1">Cell membrane</location>
        <topology evidence="1">Multi-pass membrane protein</topology>
    </subcellularLocation>
</comment>
<organism evidence="9">
    <name type="scientific">mine drainage metagenome</name>
    <dbReference type="NCBI Taxonomy" id="410659"/>
    <lineage>
        <taxon>unclassified sequences</taxon>
        <taxon>metagenomes</taxon>
        <taxon>ecological metagenomes</taxon>
    </lineage>
</organism>
<evidence type="ECO:0000313" key="9">
    <source>
        <dbReference type="EMBL" id="CBI09348.1"/>
    </source>
</evidence>
<dbReference type="InterPro" id="IPR032689">
    <property type="entry name" value="TraG-D_C"/>
</dbReference>
<dbReference type="Gene3D" id="3.40.50.300">
    <property type="entry name" value="P-loop containing nucleotide triphosphate hydrolases"/>
    <property type="match status" value="2"/>
</dbReference>
<dbReference type="PANTHER" id="PTHR37937">
    <property type="entry name" value="CONJUGATIVE TRANSFER: DNA TRANSPORT"/>
    <property type="match status" value="1"/>
</dbReference>
<protein>
    <submittedName>
        <fullName evidence="9">TriK protein (Modular protein)</fullName>
    </submittedName>
</protein>
<gene>
    <name evidence="9" type="ORF">CARN7_0073</name>
</gene>
<proteinExistence type="predicted"/>
<feature type="region of interest" description="Disordered" evidence="6">
    <location>
        <begin position="626"/>
        <end position="649"/>
    </location>
</feature>